<feature type="chain" id="PRO_5038959257" description="Cyclophilin-like domain-containing protein" evidence="1">
    <location>
        <begin position="19"/>
        <end position="198"/>
    </location>
</feature>
<feature type="signal peptide" evidence="1">
    <location>
        <begin position="1"/>
        <end position="18"/>
    </location>
</feature>
<dbReference type="RefSeq" id="WP_242849298.1">
    <property type="nucleotide sequence ID" value="NZ_KQ235883.1"/>
</dbReference>
<dbReference type="InterPro" id="IPR029000">
    <property type="entry name" value="Cyclophilin-like_dom_sf"/>
</dbReference>
<feature type="domain" description="Cyclophilin-like" evidence="2">
    <location>
        <begin position="90"/>
        <end position="188"/>
    </location>
</feature>
<dbReference type="PATRIC" id="fig|742734.4.peg.5171"/>
<dbReference type="InterPro" id="IPR041183">
    <property type="entry name" value="Cyclophilin-like"/>
</dbReference>
<dbReference type="SUPFAM" id="SSF50891">
    <property type="entry name" value="Cyclophilin-like"/>
    <property type="match status" value="1"/>
</dbReference>
<dbReference type="Gene3D" id="2.40.100.20">
    <property type="match status" value="1"/>
</dbReference>
<dbReference type="AlphaFoldDB" id="A0A0J9BQB1"/>
<evidence type="ECO:0000313" key="4">
    <source>
        <dbReference type="Proteomes" id="UP000037392"/>
    </source>
</evidence>
<protein>
    <recommendedName>
        <fullName evidence="2">Cyclophilin-like domain-containing protein</fullName>
    </recommendedName>
</protein>
<evidence type="ECO:0000256" key="1">
    <source>
        <dbReference type="SAM" id="SignalP"/>
    </source>
</evidence>
<reference evidence="3 4" key="1">
    <citation type="submission" date="2011-04" db="EMBL/GenBank/DDBJ databases">
        <title>The Genome Sequence of Clostridium citroniae WAL-19142.</title>
        <authorList>
            <consortium name="The Broad Institute Genome Sequencing Platform"/>
            <person name="Earl A."/>
            <person name="Ward D."/>
            <person name="Feldgarden M."/>
            <person name="Gevers D."/>
            <person name="Warren Y.A."/>
            <person name="Tyrrell K.L."/>
            <person name="Citron D.M."/>
            <person name="Goldstein E.J."/>
            <person name="Daigneault M."/>
            <person name="Allen-Vercoe E."/>
            <person name="Young S.K."/>
            <person name="Zeng Q."/>
            <person name="Gargeya S."/>
            <person name="Fitzgerald M."/>
            <person name="Haas B."/>
            <person name="Abouelleil A."/>
            <person name="Alvarado L."/>
            <person name="Arachchi H.M."/>
            <person name="Berlin A."/>
            <person name="Brown A."/>
            <person name="Chapman S.B."/>
            <person name="Chen Z."/>
            <person name="Dunbar C."/>
            <person name="Freedman E."/>
            <person name="Gearin G."/>
            <person name="Gellesch M."/>
            <person name="Goldberg J."/>
            <person name="Griggs A."/>
            <person name="Gujja S."/>
            <person name="Heilman E.R."/>
            <person name="Heiman D."/>
            <person name="Howarth C."/>
            <person name="Larson L."/>
            <person name="Lui A."/>
            <person name="MacDonald P.J."/>
            <person name="Mehta T."/>
            <person name="Montmayeur A."/>
            <person name="Murphy C."/>
            <person name="Neiman D."/>
            <person name="Pearson M."/>
            <person name="Priest M."/>
            <person name="Roberts A."/>
            <person name="Saif S."/>
            <person name="Shea T."/>
            <person name="Shenoy N."/>
            <person name="Sisk P."/>
            <person name="Stolte C."/>
            <person name="Sykes S."/>
            <person name="White J."/>
            <person name="Yandava C."/>
            <person name="Wortman J."/>
            <person name="Nusbaum C."/>
            <person name="Birren B."/>
        </authorList>
    </citation>
    <scope>NUCLEOTIDE SEQUENCE [LARGE SCALE GENOMIC DNA]</scope>
    <source>
        <strain evidence="3 4">WAL-19142</strain>
    </source>
</reference>
<evidence type="ECO:0000259" key="2">
    <source>
        <dbReference type="Pfam" id="PF18050"/>
    </source>
</evidence>
<evidence type="ECO:0000313" key="3">
    <source>
        <dbReference type="EMBL" id="KMW14366.1"/>
    </source>
</evidence>
<dbReference type="PROSITE" id="PS51257">
    <property type="entry name" value="PROKAR_LIPOPROTEIN"/>
    <property type="match status" value="1"/>
</dbReference>
<gene>
    <name evidence="3" type="ORF">HMPREF9470_04827</name>
</gene>
<dbReference type="GeneID" id="93166954"/>
<organism evidence="3 4">
    <name type="scientific">[Clostridium] citroniae WAL-19142</name>
    <dbReference type="NCBI Taxonomy" id="742734"/>
    <lineage>
        <taxon>Bacteria</taxon>
        <taxon>Bacillati</taxon>
        <taxon>Bacillota</taxon>
        <taxon>Clostridia</taxon>
        <taxon>Lachnospirales</taxon>
        <taxon>Lachnospiraceae</taxon>
        <taxon>Enterocloster</taxon>
    </lineage>
</organism>
<dbReference type="EMBL" id="ADLK01000038">
    <property type="protein sequence ID" value="KMW14366.1"/>
    <property type="molecule type" value="Genomic_DNA"/>
</dbReference>
<dbReference type="Pfam" id="PF18050">
    <property type="entry name" value="Cyclophil_like2"/>
    <property type="match status" value="1"/>
</dbReference>
<comment type="caution">
    <text evidence="3">The sequence shown here is derived from an EMBL/GenBank/DDBJ whole genome shotgun (WGS) entry which is preliminary data.</text>
</comment>
<proteinExistence type="predicted"/>
<keyword evidence="1" id="KW-0732">Signal</keyword>
<name>A0A0J9BQB1_9FIRM</name>
<sequence length="198" mass="21291">MRKILSFMMVTFAMITLAACQRSGVNTALAQTTAEAAGPGIVNSRMETEVGPGVVSDQADTSAAAIENAPQEETSEPALAENEKTRIRIVAGENTIVFELNDSAAAKSLYRQLPLSLDVENFSNNEKIFYPPEKLDVTDTPQAASGMGTLAYYAPWGDVVMFYGDYSPNGQLYELGQAVSGTENIHSLSGILQIEKDE</sequence>
<accession>A0A0J9BQB1</accession>
<dbReference type="Proteomes" id="UP000037392">
    <property type="component" value="Unassembled WGS sequence"/>
</dbReference>